<feature type="non-terminal residue" evidence="2">
    <location>
        <position position="234"/>
    </location>
</feature>
<evidence type="ECO:0000256" key="1">
    <source>
        <dbReference type="SAM" id="MobiDB-lite"/>
    </source>
</evidence>
<reference evidence="2 3" key="1">
    <citation type="journal article" date="2012" name="Genome Biol.">
        <title>Genome and low-iron response of an oceanic diatom adapted to chronic iron limitation.</title>
        <authorList>
            <person name="Lommer M."/>
            <person name="Specht M."/>
            <person name="Roy A.S."/>
            <person name="Kraemer L."/>
            <person name="Andreson R."/>
            <person name="Gutowska M.A."/>
            <person name="Wolf J."/>
            <person name="Bergner S.V."/>
            <person name="Schilhabel M.B."/>
            <person name="Klostermeier U.C."/>
            <person name="Beiko R.G."/>
            <person name="Rosenstiel P."/>
            <person name="Hippler M."/>
            <person name="Laroche J."/>
        </authorList>
    </citation>
    <scope>NUCLEOTIDE SEQUENCE [LARGE SCALE GENOMIC DNA]</scope>
    <source>
        <strain evidence="2 3">CCMP1005</strain>
    </source>
</reference>
<keyword evidence="3" id="KW-1185">Reference proteome</keyword>
<dbReference type="Proteomes" id="UP000266841">
    <property type="component" value="Unassembled WGS sequence"/>
</dbReference>
<sequence>MRVSASQSTLVAGRALERSKAGEEVEQSPVGEEWSMEQPAVVVGPPSRPGRPAAQRQSKRLKGNFAGSGSNSGKVPPLYEGPGRAWGSENRGAGRGARQGNRPDERRVWGLGQSGRIVAVARLTAGLRYVRLIAGADRDGLRERRGRVVTASSPTKRRRQRGRPQAPSAAPPQRLPRNRRHVAGGGPLHHLHGRPDYPELEAQGLPIFLLAPYTAQLLKLACAWRGKTARAELG</sequence>
<gene>
    <name evidence="2" type="ORF">THAOC_34660</name>
</gene>
<evidence type="ECO:0000313" key="3">
    <source>
        <dbReference type="Proteomes" id="UP000266841"/>
    </source>
</evidence>
<name>K0RJ02_THAOC</name>
<dbReference type="EMBL" id="AGNL01047612">
    <property type="protein sequence ID" value="EJK46657.1"/>
    <property type="molecule type" value="Genomic_DNA"/>
</dbReference>
<comment type="caution">
    <text evidence="2">The sequence shown here is derived from an EMBL/GenBank/DDBJ whole genome shotgun (WGS) entry which is preliminary data.</text>
</comment>
<organism evidence="2 3">
    <name type="scientific">Thalassiosira oceanica</name>
    <name type="common">Marine diatom</name>
    <dbReference type="NCBI Taxonomy" id="159749"/>
    <lineage>
        <taxon>Eukaryota</taxon>
        <taxon>Sar</taxon>
        <taxon>Stramenopiles</taxon>
        <taxon>Ochrophyta</taxon>
        <taxon>Bacillariophyta</taxon>
        <taxon>Coscinodiscophyceae</taxon>
        <taxon>Thalassiosirophycidae</taxon>
        <taxon>Thalassiosirales</taxon>
        <taxon>Thalassiosiraceae</taxon>
        <taxon>Thalassiosira</taxon>
    </lineage>
</organism>
<evidence type="ECO:0000313" key="2">
    <source>
        <dbReference type="EMBL" id="EJK46657.1"/>
    </source>
</evidence>
<feature type="compositionally biased region" description="Low complexity" evidence="1">
    <location>
        <begin position="39"/>
        <end position="56"/>
    </location>
</feature>
<proteinExistence type="predicted"/>
<accession>K0RJ02</accession>
<feature type="region of interest" description="Disordered" evidence="1">
    <location>
        <begin position="141"/>
        <end position="195"/>
    </location>
</feature>
<feature type="region of interest" description="Disordered" evidence="1">
    <location>
        <begin position="1"/>
        <end position="107"/>
    </location>
</feature>
<protein>
    <submittedName>
        <fullName evidence="2">Uncharacterized protein</fullName>
    </submittedName>
</protein>
<dbReference type="AlphaFoldDB" id="K0RJ02"/>
<feature type="compositionally biased region" description="Polar residues" evidence="1">
    <location>
        <begin position="1"/>
        <end position="10"/>
    </location>
</feature>